<proteinExistence type="predicted"/>
<name>A0ACC3TL95_9ASCO</name>
<dbReference type="Proteomes" id="UP001489719">
    <property type="component" value="Unassembled WGS sequence"/>
</dbReference>
<evidence type="ECO:0000313" key="1">
    <source>
        <dbReference type="EMBL" id="KAK9321531.1"/>
    </source>
</evidence>
<organism evidence="1 2">
    <name type="scientific">Lipomyces orientalis</name>
    <dbReference type="NCBI Taxonomy" id="1233043"/>
    <lineage>
        <taxon>Eukaryota</taxon>
        <taxon>Fungi</taxon>
        <taxon>Dikarya</taxon>
        <taxon>Ascomycota</taxon>
        <taxon>Saccharomycotina</taxon>
        <taxon>Lipomycetes</taxon>
        <taxon>Lipomycetales</taxon>
        <taxon>Lipomycetaceae</taxon>
        <taxon>Lipomyces</taxon>
    </lineage>
</organism>
<dbReference type="EMBL" id="MU970096">
    <property type="protein sequence ID" value="KAK9321531.1"/>
    <property type="molecule type" value="Genomic_DNA"/>
</dbReference>
<protein>
    <submittedName>
        <fullName evidence="1">Uncharacterized protein</fullName>
    </submittedName>
</protein>
<accession>A0ACC3TL95</accession>
<reference evidence="2" key="1">
    <citation type="journal article" date="2024" name="Front. Bioeng. Biotechnol.">
        <title>Genome-scale model development and genomic sequencing of the oleaginous clade Lipomyces.</title>
        <authorList>
            <person name="Czajka J.J."/>
            <person name="Han Y."/>
            <person name="Kim J."/>
            <person name="Mondo S.J."/>
            <person name="Hofstad B.A."/>
            <person name="Robles A."/>
            <person name="Haridas S."/>
            <person name="Riley R."/>
            <person name="LaButti K."/>
            <person name="Pangilinan J."/>
            <person name="Andreopoulos W."/>
            <person name="Lipzen A."/>
            <person name="Yan J."/>
            <person name="Wang M."/>
            <person name="Ng V."/>
            <person name="Grigoriev I.V."/>
            <person name="Spatafora J.W."/>
            <person name="Magnuson J.K."/>
            <person name="Baker S.E."/>
            <person name="Pomraning K.R."/>
        </authorList>
    </citation>
    <scope>NUCLEOTIDE SEQUENCE [LARGE SCALE GENOMIC DNA]</scope>
    <source>
        <strain evidence="2">CBS 10300</strain>
    </source>
</reference>
<gene>
    <name evidence="1" type="ORF">V1517DRAFT_326140</name>
</gene>
<evidence type="ECO:0000313" key="2">
    <source>
        <dbReference type="Proteomes" id="UP001489719"/>
    </source>
</evidence>
<sequence length="61" mass="6365">MKNQWLFIAAPSGTATPSNDETANGAITPKKAEVDPLEAPLKGSPLSHGQFQLFGLPALCS</sequence>
<keyword evidence="2" id="KW-1185">Reference proteome</keyword>
<comment type="caution">
    <text evidence="1">The sequence shown here is derived from an EMBL/GenBank/DDBJ whole genome shotgun (WGS) entry which is preliminary data.</text>
</comment>